<dbReference type="EMBL" id="UINC01050067">
    <property type="protein sequence ID" value="SVB62599.1"/>
    <property type="molecule type" value="Genomic_DNA"/>
</dbReference>
<protein>
    <recommendedName>
        <fullName evidence="5">Peptidase M20 dimerisation domain-containing protein</fullName>
    </recommendedName>
</protein>
<comment type="cofactor">
    <cofactor evidence="1">
        <name>Zn(2+)</name>
        <dbReference type="ChEBI" id="CHEBI:29105"/>
    </cofactor>
</comment>
<evidence type="ECO:0000256" key="1">
    <source>
        <dbReference type="ARBA" id="ARBA00001947"/>
    </source>
</evidence>
<sequence length="354" mass="39747">MIDLLINLLNIPSPTFQEEKITDFIEDWMFCHVEGVLVKTVGNSRIFSLPMIDNLPHIGLVGHTDVVPKHFEVYQRKDLLFGAGASDMKGALAPFMMLMESCSKWSDRHLNFSFVLYCAEEGTPLEENGLYHLILGEEEFLKTLDLAIVGEPTNGCIQVGCVGSLHAEVIIRGVACHSARPWDGENALYKALPFIRSIAEIKPLKKTVFGVDFFDVINVTESKSENGRTSIPGQWACNINYRYAPGPSMQEAEIEFNNLLVSTGFEKLEFTVLDHVPSAQIIETELLNKFVCFLGRQVEAKQAWTDVAQLNGIDIPAFNFGPGLTQQAHKANEYISLRDVVDYYKILHELIKNY</sequence>
<dbReference type="GO" id="GO:0006526">
    <property type="term" value="P:L-arginine biosynthetic process"/>
    <property type="evidence" value="ECO:0007669"/>
    <property type="project" value="TreeGrafter"/>
</dbReference>
<accession>A0A382FIU4</accession>
<dbReference type="Gene3D" id="3.30.70.360">
    <property type="match status" value="1"/>
</dbReference>
<dbReference type="GO" id="GO:0046872">
    <property type="term" value="F:metal ion binding"/>
    <property type="evidence" value="ECO:0007669"/>
    <property type="project" value="UniProtKB-KW"/>
</dbReference>
<dbReference type="InterPro" id="IPR001261">
    <property type="entry name" value="ArgE/DapE_CS"/>
</dbReference>
<keyword evidence="3" id="KW-0378">Hydrolase</keyword>
<dbReference type="SUPFAM" id="SSF55031">
    <property type="entry name" value="Bacterial exopeptidase dimerisation domain"/>
    <property type="match status" value="1"/>
</dbReference>
<organism evidence="6">
    <name type="scientific">marine metagenome</name>
    <dbReference type="NCBI Taxonomy" id="408172"/>
    <lineage>
        <taxon>unclassified sequences</taxon>
        <taxon>metagenomes</taxon>
        <taxon>ecological metagenomes</taxon>
    </lineage>
</organism>
<name>A0A382FIU4_9ZZZZ</name>
<dbReference type="InterPro" id="IPR002933">
    <property type="entry name" value="Peptidase_M20"/>
</dbReference>
<evidence type="ECO:0000313" key="6">
    <source>
        <dbReference type="EMBL" id="SVB62599.1"/>
    </source>
</evidence>
<dbReference type="InterPro" id="IPR011650">
    <property type="entry name" value="Peptidase_M20_dimer"/>
</dbReference>
<keyword evidence="2" id="KW-0479">Metal-binding</keyword>
<dbReference type="Gene3D" id="3.40.630.10">
    <property type="entry name" value="Zn peptidases"/>
    <property type="match status" value="1"/>
</dbReference>
<dbReference type="InterPro" id="IPR050072">
    <property type="entry name" value="Peptidase_M20A"/>
</dbReference>
<dbReference type="PANTHER" id="PTHR43808">
    <property type="entry name" value="ACETYLORNITHINE DEACETYLASE"/>
    <property type="match status" value="1"/>
</dbReference>
<dbReference type="Pfam" id="PF01546">
    <property type="entry name" value="Peptidase_M20"/>
    <property type="match status" value="1"/>
</dbReference>
<evidence type="ECO:0000256" key="2">
    <source>
        <dbReference type="ARBA" id="ARBA00022723"/>
    </source>
</evidence>
<dbReference type="PROSITE" id="PS00758">
    <property type="entry name" value="ARGE_DAPE_CPG2_1"/>
    <property type="match status" value="1"/>
</dbReference>
<evidence type="ECO:0000256" key="4">
    <source>
        <dbReference type="ARBA" id="ARBA00022833"/>
    </source>
</evidence>
<keyword evidence="4" id="KW-0862">Zinc</keyword>
<feature type="domain" description="Peptidase M20 dimerisation" evidence="5">
    <location>
        <begin position="163"/>
        <end position="260"/>
    </location>
</feature>
<dbReference type="Pfam" id="PF07687">
    <property type="entry name" value="M20_dimer"/>
    <property type="match status" value="1"/>
</dbReference>
<proteinExistence type="predicted"/>
<dbReference type="SUPFAM" id="SSF53187">
    <property type="entry name" value="Zn-dependent exopeptidases"/>
    <property type="match status" value="1"/>
</dbReference>
<gene>
    <name evidence="6" type="ORF">METZ01_LOCUS215453</name>
</gene>
<reference evidence="6" key="1">
    <citation type="submission" date="2018-05" db="EMBL/GenBank/DDBJ databases">
        <authorList>
            <person name="Lanie J.A."/>
            <person name="Ng W.-L."/>
            <person name="Kazmierczak K.M."/>
            <person name="Andrzejewski T.M."/>
            <person name="Davidsen T.M."/>
            <person name="Wayne K.J."/>
            <person name="Tettelin H."/>
            <person name="Glass J.I."/>
            <person name="Rusch D."/>
            <person name="Podicherti R."/>
            <person name="Tsui H.-C.T."/>
            <person name="Winkler M.E."/>
        </authorList>
    </citation>
    <scope>NUCLEOTIDE SEQUENCE</scope>
</reference>
<dbReference type="PANTHER" id="PTHR43808:SF31">
    <property type="entry name" value="N-ACETYL-L-CITRULLINE DEACETYLASE"/>
    <property type="match status" value="1"/>
</dbReference>
<dbReference type="GO" id="GO:0008777">
    <property type="term" value="F:acetylornithine deacetylase activity"/>
    <property type="evidence" value="ECO:0007669"/>
    <property type="project" value="TreeGrafter"/>
</dbReference>
<evidence type="ECO:0000256" key="3">
    <source>
        <dbReference type="ARBA" id="ARBA00022801"/>
    </source>
</evidence>
<dbReference type="InterPro" id="IPR036264">
    <property type="entry name" value="Bact_exopeptidase_dim_dom"/>
</dbReference>
<dbReference type="AlphaFoldDB" id="A0A382FIU4"/>
<evidence type="ECO:0000259" key="5">
    <source>
        <dbReference type="Pfam" id="PF07687"/>
    </source>
</evidence>